<reference evidence="4 5" key="1">
    <citation type="journal article" date="2018" name="Nat. Ecol. Evol.">
        <title>Genomic signatures of mitonuclear coevolution across populations of Tigriopus californicus.</title>
        <authorList>
            <person name="Barreto F.S."/>
            <person name="Watson E.T."/>
            <person name="Lima T.G."/>
            <person name="Willett C.S."/>
            <person name="Edmands S."/>
            <person name="Li W."/>
            <person name="Burton R.S."/>
        </authorList>
    </citation>
    <scope>NUCLEOTIDE SEQUENCE [LARGE SCALE GENOMIC DNA]</scope>
    <source>
        <strain evidence="4 5">San Diego</strain>
    </source>
</reference>
<dbReference type="OMA" id="KMAKMNQ"/>
<evidence type="ECO:0008006" key="6">
    <source>
        <dbReference type="Google" id="ProtNLM"/>
    </source>
</evidence>
<proteinExistence type="inferred from homology"/>
<dbReference type="AlphaFoldDB" id="A0A553PA16"/>
<feature type="region of interest" description="Disordered" evidence="3">
    <location>
        <begin position="186"/>
        <end position="236"/>
    </location>
</feature>
<feature type="coiled-coil region" evidence="2">
    <location>
        <begin position="15"/>
        <end position="46"/>
    </location>
</feature>
<comment type="caution">
    <text evidence="4">The sequence shown here is derived from an EMBL/GenBank/DDBJ whole genome shotgun (WGS) entry which is preliminary data.</text>
</comment>
<feature type="compositionally biased region" description="Basic and acidic residues" evidence="3">
    <location>
        <begin position="226"/>
        <end position="236"/>
    </location>
</feature>
<keyword evidence="5" id="KW-1185">Reference proteome</keyword>
<dbReference type="GO" id="GO:0007034">
    <property type="term" value="P:vacuolar transport"/>
    <property type="evidence" value="ECO:0007669"/>
    <property type="project" value="InterPro"/>
</dbReference>
<dbReference type="PANTHER" id="PTHR10476">
    <property type="entry name" value="CHARGED MULTIVESICULAR BODY PROTEIN"/>
    <property type="match status" value="1"/>
</dbReference>
<organism evidence="4 5">
    <name type="scientific">Tigriopus californicus</name>
    <name type="common">Marine copepod</name>
    <dbReference type="NCBI Taxonomy" id="6832"/>
    <lineage>
        <taxon>Eukaryota</taxon>
        <taxon>Metazoa</taxon>
        <taxon>Ecdysozoa</taxon>
        <taxon>Arthropoda</taxon>
        <taxon>Crustacea</taxon>
        <taxon>Multicrustacea</taxon>
        <taxon>Hexanauplia</taxon>
        <taxon>Copepoda</taxon>
        <taxon>Harpacticoida</taxon>
        <taxon>Harpacticidae</taxon>
        <taxon>Tigriopus</taxon>
    </lineage>
</organism>
<dbReference type="Pfam" id="PF03357">
    <property type="entry name" value="Snf7"/>
    <property type="match status" value="1"/>
</dbReference>
<sequence>MEWLFGRKMTPDEMLRKNQRALTKAMRELDRERAKMEQQEKKIIADIKKMAKAGQMDAVKIMAKDLVRTRRYVKKFMLMRANIQAVSLKIQTLKSQNSMAQAMKGVTKAMQNMNKQMKLPEIQKIMMEFEKQSEMMDMKEEMMSDVIDDAMGDEDDEEESDAVVNQVLDELGLQLTDDLANMSVPSGSLTVKTPGGKQAVAAGPAAPAGGGGGGGGGGATDADADLQARLDDLRRE</sequence>
<evidence type="ECO:0000313" key="5">
    <source>
        <dbReference type="Proteomes" id="UP000318571"/>
    </source>
</evidence>
<dbReference type="Proteomes" id="UP000318571">
    <property type="component" value="Chromosome 2"/>
</dbReference>
<feature type="compositionally biased region" description="Low complexity" evidence="3">
    <location>
        <begin position="194"/>
        <end position="207"/>
    </location>
</feature>
<feature type="compositionally biased region" description="Gly residues" evidence="3">
    <location>
        <begin position="208"/>
        <end position="219"/>
    </location>
</feature>
<name>A0A553PA16_TIGCA</name>
<dbReference type="OrthoDB" id="10252926at2759"/>
<evidence type="ECO:0000313" key="4">
    <source>
        <dbReference type="EMBL" id="TRY74522.1"/>
    </source>
</evidence>
<dbReference type="STRING" id="6832.A0A553PA16"/>
<dbReference type="InterPro" id="IPR005024">
    <property type="entry name" value="Snf7_fam"/>
</dbReference>
<protein>
    <recommendedName>
        <fullName evidence="6">Charged multivesicular body protein 2a</fullName>
    </recommendedName>
</protein>
<dbReference type="Gene3D" id="6.10.140.1230">
    <property type="match status" value="1"/>
</dbReference>
<dbReference type="EMBL" id="VCGU01000005">
    <property type="protein sequence ID" value="TRY74522.1"/>
    <property type="molecule type" value="Genomic_DNA"/>
</dbReference>
<evidence type="ECO:0000256" key="3">
    <source>
        <dbReference type="SAM" id="MobiDB-lite"/>
    </source>
</evidence>
<keyword evidence="2" id="KW-0175">Coiled coil</keyword>
<evidence type="ECO:0000256" key="1">
    <source>
        <dbReference type="ARBA" id="ARBA00006190"/>
    </source>
</evidence>
<gene>
    <name evidence="4" type="ORF">TCAL_09208</name>
</gene>
<comment type="similarity">
    <text evidence="1">Belongs to the SNF7 family.</text>
</comment>
<evidence type="ECO:0000256" key="2">
    <source>
        <dbReference type="SAM" id="Coils"/>
    </source>
</evidence>
<accession>A0A553PA16</accession>